<evidence type="ECO:0000256" key="3">
    <source>
        <dbReference type="ARBA" id="ARBA00022475"/>
    </source>
</evidence>
<dbReference type="HOGENOM" id="CLU_122700_1_0_6"/>
<dbReference type="RefSeq" id="WP_008910321.1">
    <property type="nucleotide sequence ID" value="NZ_KB233222.1"/>
</dbReference>
<dbReference type="Proteomes" id="UP000009336">
    <property type="component" value="Unassembled WGS sequence"/>
</dbReference>
<dbReference type="OrthoDB" id="9814020at2"/>
<evidence type="ECO:0000256" key="6">
    <source>
        <dbReference type="ARBA" id="ARBA00022989"/>
    </source>
</evidence>
<evidence type="ECO:0000313" key="11">
    <source>
        <dbReference type="Proteomes" id="UP000009336"/>
    </source>
</evidence>
<comment type="subcellular location">
    <subcellularLocation>
        <location evidence="1">Cell inner membrane</location>
        <topology evidence="1">Multi-pass membrane protein</topology>
    </subcellularLocation>
</comment>
<evidence type="ECO:0000313" key="10">
    <source>
        <dbReference type="EMBL" id="EKT65141.1"/>
    </source>
</evidence>
<evidence type="ECO:0000256" key="9">
    <source>
        <dbReference type="SAM" id="Phobius"/>
    </source>
</evidence>
<dbReference type="PANTHER" id="PTHR30574:SF1">
    <property type="entry name" value="SULPHUR TRANSPORT DOMAIN-CONTAINING PROTEIN"/>
    <property type="match status" value="1"/>
</dbReference>
<protein>
    <submittedName>
        <fullName evidence="10">Uncharacterized protein</fullName>
    </submittedName>
</protein>
<evidence type="ECO:0000256" key="1">
    <source>
        <dbReference type="ARBA" id="ARBA00004429"/>
    </source>
</evidence>
<evidence type="ECO:0000256" key="5">
    <source>
        <dbReference type="ARBA" id="ARBA00022692"/>
    </source>
</evidence>
<keyword evidence="11" id="KW-1185">Reference proteome</keyword>
<feature type="transmembrane region" description="Helical" evidence="9">
    <location>
        <begin position="121"/>
        <end position="141"/>
    </location>
</feature>
<dbReference type="PANTHER" id="PTHR30574">
    <property type="entry name" value="INNER MEMBRANE PROTEIN YEDE"/>
    <property type="match status" value="1"/>
</dbReference>
<keyword evidence="2" id="KW-0813">Transport</keyword>
<keyword evidence="4" id="KW-0997">Cell inner membrane</keyword>
<keyword evidence="6 9" id="KW-1133">Transmembrane helix</keyword>
<evidence type="ECO:0000256" key="8">
    <source>
        <dbReference type="ARBA" id="ARBA00035655"/>
    </source>
</evidence>
<sequence length="145" mass="15070">MSIDWVNFTPWSAAAGGLLIGLAVVVLLIFNGRIAGISGILGGILKPTAGDTAWKVAFILGIMIAPVLFTFFIYAPEVTMTANTPIIIIAGLLVGFGTRLGGGCTSGHGICGMARLSRRSIVAVVTFMIVAFITVSVANLFELRG</sequence>
<name>K8WYZ8_9GAMM</name>
<accession>K8WYZ8</accession>
<reference evidence="10 11" key="1">
    <citation type="journal article" date="2012" name="BMC Genomics">
        <title>Comparative genomics of bacteria in the genus Providencia isolated from wild Drosophila melanogaster.</title>
        <authorList>
            <person name="Galac M.R."/>
            <person name="Lazzaro B.P."/>
        </authorList>
    </citation>
    <scope>NUCLEOTIDE SEQUENCE [LARGE SCALE GENOMIC DNA]</scope>
    <source>
        <strain evidence="10 11">DSM 19968</strain>
    </source>
</reference>
<dbReference type="GO" id="GO:0005886">
    <property type="term" value="C:plasma membrane"/>
    <property type="evidence" value="ECO:0007669"/>
    <property type="project" value="UniProtKB-SubCell"/>
</dbReference>
<keyword evidence="7 9" id="KW-0472">Membrane</keyword>
<organism evidence="10 11">
    <name type="scientific">Providencia burhodogranariea DSM 19968</name>
    <dbReference type="NCBI Taxonomy" id="1141662"/>
    <lineage>
        <taxon>Bacteria</taxon>
        <taxon>Pseudomonadati</taxon>
        <taxon>Pseudomonadota</taxon>
        <taxon>Gammaproteobacteria</taxon>
        <taxon>Enterobacterales</taxon>
        <taxon>Morganellaceae</taxon>
        <taxon>Providencia</taxon>
    </lineage>
</organism>
<feature type="transmembrane region" description="Helical" evidence="9">
    <location>
        <begin position="12"/>
        <end position="32"/>
    </location>
</feature>
<dbReference type="InterPro" id="IPR007272">
    <property type="entry name" value="Sulf_transp_TsuA/YedE"/>
</dbReference>
<comment type="caution">
    <text evidence="10">The sequence shown here is derived from an EMBL/GenBank/DDBJ whole genome shotgun (WGS) entry which is preliminary data.</text>
</comment>
<dbReference type="eggNOG" id="COG2391">
    <property type="taxonomic scope" value="Bacteria"/>
</dbReference>
<keyword evidence="3" id="KW-1003">Cell membrane</keyword>
<dbReference type="EMBL" id="AKKL01000002">
    <property type="protein sequence ID" value="EKT65141.1"/>
    <property type="molecule type" value="Genomic_DNA"/>
</dbReference>
<feature type="transmembrane region" description="Helical" evidence="9">
    <location>
        <begin position="80"/>
        <end position="100"/>
    </location>
</feature>
<dbReference type="PATRIC" id="fig|1141662.3.peg.278"/>
<gene>
    <name evidence="10" type="ORF">OOA_01360</name>
</gene>
<evidence type="ECO:0000256" key="2">
    <source>
        <dbReference type="ARBA" id="ARBA00022448"/>
    </source>
</evidence>
<proteinExistence type="inferred from homology"/>
<feature type="transmembrane region" description="Helical" evidence="9">
    <location>
        <begin position="53"/>
        <end position="74"/>
    </location>
</feature>
<dbReference type="AlphaFoldDB" id="K8WYZ8"/>
<evidence type="ECO:0000256" key="4">
    <source>
        <dbReference type="ARBA" id="ARBA00022519"/>
    </source>
</evidence>
<evidence type="ECO:0000256" key="7">
    <source>
        <dbReference type="ARBA" id="ARBA00023136"/>
    </source>
</evidence>
<dbReference type="Pfam" id="PF04143">
    <property type="entry name" value="Sulf_transp"/>
    <property type="match status" value="1"/>
</dbReference>
<comment type="similarity">
    <text evidence="8">Belongs to the TsuA/YedE (TC 9.B.102) family.</text>
</comment>
<keyword evidence="5 9" id="KW-0812">Transmembrane</keyword>
<dbReference type="STRING" id="1141662.OOA_01360"/>